<evidence type="ECO:0000256" key="1">
    <source>
        <dbReference type="SAM" id="MobiDB-lite"/>
    </source>
</evidence>
<dbReference type="AlphaFoldDB" id="A0A1M8A7L3"/>
<proteinExistence type="predicted"/>
<dbReference type="STRING" id="1230383.A0A1M8A7L3"/>
<reference evidence="3" key="1">
    <citation type="journal article" date="2017" name="Nucleic Acids Res.">
        <title>Proteogenomics produces comprehensive and highly accurate protein-coding gene annotation in a complete genome assembly of Malassezia sympodialis.</title>
        <authorList>
            <person name="Zhu Y."/>
            <person name="Engstroem P.G."/>
            <person name="Tellgren-Roth C."/>
            <person name="Baudo C.D."/>
            <person name="Kennell J.C."/>
            <person name="Sun S."/>
            <person name="Billmyre R.B."/>
            <person name="Schroeder M.S."/>
            <person name="Andersson A."/>
            <person name="Holm T."/>
            <person name="Sigurgeirsson B."/>
            <person name="Wu G."/>
            <person name="Sankaranarayanan S.R."/>
            <person name="Siddharthan R."/>
            <person name="Sanyal K."/>
            <person name="Lundeberg J."/>
            <person name="Nystedt B."/>
            <person name="Boekhout T."/>
            <person name="Dawson T.L. Jr."/>
            <person name="Heitman J."/>
            <person name="Scheynius A."/>
            <person name="Lehtioe J."/>
        </authorList>
    </citation>
    <scope>NUCLEOTIDE SEQUENCE [LARGE SCALE GENOMIC DNA]</scope>
    <source>
        <strain evidence="3">ATCC 42132</strain>
    </source>
</reference>
<dbReference type="CDD" id="cd21437">
    <property type="entry name" value="zf-HIT_ZNHIT1_like"/>
    <property type="match status" value="1"/>
</dbReference>
<keyword evidence="3" id="KW-1185">Reference proteome</keyword>
<gene>
    <name evidence="2" type="ORF">MSYG_2711</name>
</gene>
<evidence type="ECO:0000313" key="2">
    <source>
        <dbReference type="EMBL" id="SHO78368.1"/>
    </source>
</evidence>
<evidence type="ECO:0000313" key="3">
    <source>
        <dbReference type="Proteomes" id="UP000186303"/>
    </source>
</evidence>
<dbReference type="OMA" id="HRETRCE"/>
<dbReference type="VEuPathDB" id="FungiDB:MSYG_2711"/>
<dbReference type="EMBL" id="LT671824">
    <property type="protein sequence ID" value="SHO78368.1"/>
    <property type="molecule type" value="Genomic_DNA"/>
</dbReference>
<organism evidence="2 3">
    <name type="scientific">Malassezia sympodialis (strain ATCC 42132)</name>
    <name type="common">Atopic eczema-associated yeast</name>
    <dbReference type="NCBI Taxonomy" id="1230383"/>
    <lineage>
        <taxon>Eukaryota</taxon>
        <taxon>Fungi</taxon>
        <taxon>Dikarya</taxon>
        <taxon>Basidiomycota</taxon>
        <taxon>Ustilaginomycotina</taxon>
        <taxon>Malasseziomycetes</taxon>
        <taxon>Malasseziales</taxon>
        <taxon>Malasseziaceae</taxon>
        <taxon>Malassezia</taxon>
    </lineage>
</organism>
<dbReference type="Proteomes" id="UP000186303">
    <property type="component" value="Chromosome 4"/>
</dbReference>
<accession>A0A1M8A7L3</accession>
<sequence>MASAAHGRALPLRSRTRVPPARTAAADAAERAARTQRASLLAQHRRHRRLLELGATCFPADRTRPTPGGGGGGGSAEQTITAVMRQSANEAQAPPVAAEKQLHRTSAGVRRLLAARRGANALLDEAATLGHLARMPSFLLGAPRCASRPLCSVCGYWGDVQCMACGETCCSRACVATHHETRCERPIG</sequence>
<feature type="region of interest" description="Disordered" evidence="1">
    <location>
        <begin position="1"/>
        <end position="21"/>
    </location>
</feature>
<dbReference type="OrthoDB" id="74807at2759"/>
<protein>
    <submittedName>
        <fullName evidence="2">Similar to S.cerevisiae protein VPS71 (Nucleosome-binding component of the SWR1 complex)</fullName>
    </submittedName>
</protein>
<name>A0A1M8A7L3_MALS4</name>